<sequence length="280" mass="30900">MGTTTYTQPFKQGFGHASTTNTTTAPAVSKPWYASLDSLPESGKFNGGNINISSLHCTSYDHQPKSSPQAQMRTRRFSNAEIERVIEEELEIADDIPAPWPLEFEEASPPNRNHHRSPTIAIPVADLRNHHGKRISHFELPSPKSPPKTARPTNNDPQTKLPPTPTQDHHPHPTARGRDHYPHFNPPTPTTINPNIQPPTQEANTPRPPKAIRKATRQEPEPLQFPLEVEAPSQVEKAGAWCTASTSASPTTNTLRPRVERAEEDMTHATDSESGGETTA</sequence>
<evidence type="ECO:0000313" key="2">
    <source>
        <dbReference type="EMBL" id="RMY59168.1"/>
    </source>
</evidence>
<gene>
    <name evidence="2" type="ORF">D0864_13262</name>
</gene>
<dbReference type="Proteomes" id="UP000269539">
    <property type="component" value="Unassembled WGS sequence"/>
</dbReference>
<feature type="region of interest" description="Disordered" evidence="1">
    <location>
        <begin position="1"/>
        <end position="25"/>
    </location>
</feature>
<feature type="region of interest" description="Disordered" evidence="1">
    <location>
        <begin position="136"/>
        <end position="280"/>
    </location>
</feature>
<feature type="compositionally biased region" description="Low complexity" evidence="1">
    <location>
        <begin position="190"/>
        <end position="201"/>
    </location>
</feature>
<dbReference type="AlphaFoldDB" id="A0A3M7D4B3"/>
<feature type="compositionally biased region" description="Low complexity" evidence="1">
    <location>
        <begin position="240"/>
        <end position="254"/>
    </location>
</feature>
<feature type="compositionally biased region" description="Basic and acidic residues" evidence="1">
    <location>
        <begin position="167"/>
        <end position="182"/>
    </location>
</feature>
<dbReference type="EMBL" id="QWIO01002259">
    <property type="protein sequence ID" value="RMY59168.1"/>
    <property type="molecule type" value="Genomic_DNA"/>
</dbReference>
<comment type="caution">
    <text evidence="2">The sequence shown here is derived from an EMBL/GenBank/DDBJ whole genome shotgun (WGS) entry which is preliminary data.</text>
</comment>
<organism evidence="2 3">
    <name type="scientific">Hortaea werneckii</name>
    <name type="common">Black yeast</name>
    <name type="synonym">Cladosporium werneckii</name>
    <dbReference type="NCBI Taxonomy" id="91943"/>
    <lineage>
        <taxon>Eukaryota</taxon>
        <taxon>Fungi</taxon>
        <taxon>Dikarya</taxon>
        <taxon>Ascomycota</taxon>
        <taxon>Pezizomycotina</taxon>
        <taxon>Dothideomycetes</taxon>
        <taxon>Dothideomycetidae</taxon>
        <taxon>Mycosphaerellales</taxon>
        <taxon>Teratosphaeriaceae</taxon>
        <taxon>Hortaea</taxon>
    </lineage>
</organism>
<name>A0A3M7D4B3_HORWE</name>
<protein>
    <submittedName>
        <fullName evidence="2">Uncharacterized protein</fullName>
    </submittedName>
</protein>
<dbReference type="VEuPathDB" id="FungiDB:BTJ68_10951"/>
<evidence type="ECO:0000256" key="1">
    <source>
        <dbReference type="SAM" id="MobiDB-lite"/>
    </source>
</evidence>
<feature type="compositionally biased region" description="Basic and acidic residues" evidence="1">
    <location>
        <begin position="257"/>
        <end position="271"/>
    </location>
</feature>
<feature type="compositionally biased region" description="Polar residues" evidence="1">
    <location>
        <begin position="1"/>
        <end position="10"/>
    </location>
</feature>
<proteinExistence type="predicted"/>
<accession>A0A3M7D4B3</accession>
<reference evidence="2 3" key="1">
    <citation type="journal article" date="2018" name="BMC Genomics">
        <title>Genomic evidence for intraspecific hybridization in a clonal and extremely halotolerant yeast.</title>
        <authorList>
            <person name="Gostincar C."/>
            <person name="Stajich J.E."/>
            <person name="Zupancic J."/>
            <person name="Zalar P."/>
            <person name="Gunde-Cimerman N."/>
        </authorList>
    </citation>
    <scope>NUCLEOTIDE SEQUENCE [LARGE SCALE GENOMIC DNA]</scope>
    <source>
        <strain evidence="2 3">EXF-10513</strain>
    </source>
</reference>
<evidence type="ECO:0000313" key="3">
    <source>
        <dbReference type="Proteomes" id="UP000269539"/>
    </source>
</evidence>